<evidence type="ECO:0000313" key="9">
    <source>
        <dbReference type="Proteomes" id="UP000002735"/>
    </source>
</evidence>
<feature type="transmembrane region" description="Helical" evidence="6">
    <location>
        <begin position="473"/>
        <end position="490"/>
    </location>
</feature>
<evidence type="ECO:0000256" key="1">
    <source>
        <dbReference type="ARBA" id="ARBA00004651"/>
    </source>
</evidence>
<evidence type="ECO:0000256" key="5">
    <source>
        <dbReference type="ARBA" id="ARBA00023136"/>
    </source>
</evidence>
<reference evidence="8 9" key="1">
    <citation type="submission" date="2009-06" db="EMBL/GenBank/DDBJ databases">
        <title>Complete sequence of Dickeya zeae Ech1591.</title>
        <authorList>
            <consortium name="US DOE Joint Genome Institute"/>
            <person name="Lucas S."/>
            <person name="Copeland A."/>
            <person name="Lapidus A."/>
            <person name="Glavina del Rio T."/>
            <person name="Tice H."/>
            <person name="Bruce D."/>
            <person name="Goodwin L."/>
            <person name="Pitluck S."/>
            <person name="Chertkov O."/>
            <person name="Brettin T."/>
            <person name="Detter J.C."/>
            <person name="Han C."/>
            <person name="Larimer F."/>
            <person name="Land M."/>
            <person name="Hauser L."/>
            <person name="Kyrpides N."/>
            <person name="Ovchinnikova G."/>
            <person name="Balakrishnan V."/>
            <person name="Glasner J."/>
            <person name="Perna N.T."/>
        </authorList>
    </citation>
    <scope>NUCLEOTIDE SEQUENCE [LARGE SCALE GENOMIC DNA]</scope>
    <source>
        <strain evidence="8 9">Ech1591</strain>
    </source>
</reference>
<dbReference type="PANTHER" id="PTHR30619">
    <property type="entry name" value="DNA INTERNALIZATION/COMPETENCE PROTEIN COMEC/REC2"/>
    <property type="match status" value="1"/>
</dbReference>
<dbReference type="eggNOG" id="COG0658">
    <property type="taxonomic scope" value="Bacteria"/>
</dbReference>
<keyword evidence="3 6" id="KW-0812">Transmembrane</keyword>
<dbReference type="PANTHER" id="PTHR30619:SF1">
    <property type="entry name" value="RECOMBINATION PROTEIN 2"/>
    <property type="match status" value="1"/>
</dbReference>
<feature type="transmembrane region" description="Helical" evidence="6">
    <location>
        <begin position="44"/>
        <end position="66"/>
    </location>
</feature>
<evidence type="ECO:0000313" key="8">
    <source>
        <dbReference type="EMBL" id="ACT07152.1"/>
    </source>
</evidence>
<dbReference type="STRING" id="561229.Dd1591_2310"/>
<dbReference type="GO" id="GO:0030420">
    <property type="term" value="P:establishment of competence for transformation"/>
    <property type="evidence" value="ECO:0007669"/>
    <property type="project" value="InterPro"/>
</dbReference>
<feature type="domain" description="Metallo-beta-lactamase" evidence="7">
    <location>
        <begin position="547"/>
        <end position="703"/>
    </location>
</feature>
<feature type="transmembrane region" description="Helical" evidence="6">
    <location>
        <begin position="370"/>
        <end position="393"/>
    </location>
</feature>
<dbReference type="CDD" id="cd07731">
    <property type="entry name" value="ComA-like_MBL-fold"/>
    <property type="match status" value="1"/>
</dbReference>
<dbReference type="KEGG" id="dze:Dd1591_2310"/>
<feature type="transmembrane region" description="Helical" evidence="6">
    <location>
        <begin position="339"/>
        <end position="358"/>
    </location>
</feature>
<dbReference type="Proteomes" id="UP000002735">
    <property type="component" value="Chromosome"/>
</dbReference>
<dbReference type="NCBIfam" id="NF008580">
    <property type="entry name" value="PRK11539.1"/>
    <property type="match status" value="1"/>
</dbReference>
<evidence type="ECO:0000259" key="7">
    <source>
        <dbReference type="SMART" id="SM00849"/>
    </source>
</evidence>
<feature type="transmembrane region" description="Helical" evidence="6">
    <location>
        <begin position="510"/>
        <end position="529"/>
    </location>
</feature>
<name>C6CJH2_DICC1</name>
<dbReference type="eggNOG" id="COG2333">
    <property type="taxonomic scope" value="Bacteria"/>
</dbReference>
<keyword evidence="4 6" id="KW-1133">Transmembrane helix</keyword>
<dbReference type="Pfam" id="PF00753">
    <property type="entry name" value="Lactamase_B"/>
    <property type="match status" value="1"/>
</dbReference>
<evidence type="ECO:0000256" key="2">
    <source>
        <dbReference type="ARBA" id="ARBA00022475"/>
    </source>
</evidence>
<feature type="transmembrane region" description="Helical" evidence="6">
    <location>
        <begin position="405"/>
        <end position="424"/>
    </location>
</feature>
<keyword evidence="5 6" id="KW-0472">Membrane</keyword>
<dbReference type="InterPro" id="IPR004477">
    <property type="entry name" value="ComEC_N"/>
</dbReference>
<dbReference type="HOGENOM" id="CLU_010363_3_0_6"/>
<dbReference type="SMART" id="SM00849">
    <property type="entry name" value="Lactamase_B"/>
    <property type="match status" value="1"/>
</dbReference>
<dbReference type="NCBIfam" id="TIGR00361">
    <property type="entry name" value="ComEC_Rec2"/>
    <property type="match status" value="1"/>
</dbReference>
<evidence type="ECO:0000256" key="4">
    <source>
        <dbReference type="ARBA" id="ARBA00022989"/>
    </source>
</evidence>
<dbReference type="AlphaFoldDB" id="C6CJH2"/>
<evidence type="ECO:0000256" key="3">
    <source>
        <dbReference type="ARBA" id="ARBA00022692"/>
    </source>
</evidence>
<protein>
    <submittedName>
        <fullName evidence="8">DNA internalization-related competence protein ComEC/Rec2</fullName>
    </submittedName>
</protein>
<comment type="subcellular location">
    <subcellularLocation>
        <location evidence="1">Cell membrane</location>
        <topology evidence="1">Multi-pass membrane protein</topology>
    </subcellularLocation>
</comment>
<evidence type="ECO:0000256" key="6">
    <source>
        <dbReference type="SAM" id="Phobius"/>
    </source>
</evidence>
<accession>C6CJH2</accession>
<dbReference type="InterPro" id="IPR001279">
    <property type="entry name" value="Metallo-B-lactamas"/>
</dbReference>
<dbReference type="InterPro" id="IPR004797">
    <property type="entry name" value="Competence_ComEC/Rec2"/>
</dbReference>
<feature type="transmembrane region" description="Helical" evidence="6">
    <location>
        <begin position="263"/>
        <end position="286"/>
    </location>
</feature>
<gene>
    <name evidence="8" type="ordered locus">Dd1591_2310</name>
</gene>
<keyword evidence="2" id="KW-1003">Cell membrane</keyword>
<feature type="transmembrane region" description="Helical" evidence="6">
    <location>
        <begin position="86"/>
        <end position="104"/>
    </location>
</feature>
<dbReference type="GO" id="GO:0005886">
    <property type="term" value="C:plasma membrane"/>
    <property type="evidence" value="ECO:0007669"/>
    <property type="project" value="UniProtKB-SubCell"/>
</dbReference>
<organism evidence="8 9">
    <name type="scientific">Dickeya chrysanthemi (strain Ech1591)</name>
    <name type="common">Dickeya zeae (strain Ech1591)</name>
    <dbReference type="NCBI Taxonomy" id="561229"/>
    <lineage>
        <taxon>Bacteria</taxon>
        <taxon>Pseudomonadati</taxon>
        <taxon>Pseudomonadota</taxon>
        <taxon>Gammaproteobacteria</taxon>
        <taxon>Enterobacterales</taxon>
        <taxon>Pectobacteriaceae</taxon>
        <taxon>Dickeya</taxon>
    </lineage>
</organism>
<dbReference type="NCBIfam" id="TIGR00360">
    <property type="entry name" value="ComEC_N-term"/>
    <property type="match status" value="1"/>
</dbReference>
<feature type="transmembrane region" description="Helical" evidence="6">
    <location>
        <begin position="436"/>
        <end position="461"/>
    </location>
</feature>
<dbReference type="InterPro" id="IPR052159">
    <property type="entry name" value="Competence_DNA_uptake"/>
</dbReference>
<dbReference type="Gene3D" id="3.60.15.10">
    <property type="entry name" value="Ribonuclease Z/Hydroxyacylglutathione hydrolase-like"/>
    <property type="match status" value="1"/>
</dbReference>
<dbReference type="EMBL" id="CP001655">
    <property type="protein sequence ID" value="ACT07152.1"/>
    <property type="molecule type" value="Genomic_DNA"/>
</dbReference>
<dbReference type="InterPro" id="IPR036866">
    <property type="entry name" value="RibonucZ/Hydroxyglut_hydro"/>
</dbReference>
<dbReference type="SUPFAM" id="SSF56281">
    <property type="entry name" value="Metallo-hydrolase/oxidoreductase"/>
    <property type="match status" value="1"/>
</dbReference>
<dbReference type="InterPro" id="IPR035681">
    <property type="entry name" value="ComA-like_MBL"/>
</dbReference>
<feature type="transmembrane region" description="Helical" evidence="6">
    <location>
        <begin position="232"/>
        <end position="251"/>
    </location>
</feature>
<dbReference type="Pfam" id="PF03772">
    <property type="entry name" value="Competence"/>
    <property type="match status" value="1"/>
</dbReference>
<sequence length="793" mass="89848">MFASRVQEREFLPIDQDCTLAHCAQIERLPEIRRKTGKGHTIRISLNQLATALIVGPLLLLILPDLPTLPVLIWGLPTVLLLKTRFYPLGLVTIGVIWSLYNGWEILHQVEQFTQRPLTARVSVSSVRFAQADADQVVVRLWQINDRWVFPPLYARLDALPQMADWCGGQQWNVRLRLRPVHSRLNEGGFDRQRWALAKAQPLTGRILSAESVAPECGWRQRLVKQAEQQTLLLPWRAIILALAVGEMTMIDDDILDVLRQTGIMHLMAISGLHIVLAALFGWSIVRAAQYLLPVHWVEHRAPLWCGLCCAWGYVWLAGGNPPAVRAALALSCWTLLRLRGLSVSAWQVWLWCVGLILVSDPLSVLSDSFWLSALAVAALIFWYQWAPLPLHLQHSWRWGWLRGLHMQIGVTLLLMPLQVLLFHGVSLSSLPANLWAVPLVSFVTTPLILLALPLMVVPGIAQVLWWLADRSLALVFLPLQAMPAGWLSLGEHIVPYSVAGWLAVIVWRFAWWRTYPFSLLALILMAALRPKPPVPLWRVDMLDVGHGLAVVIERQGKAWLYDTGPGWDGGNSAEREILPYLKWRGLQLEGIILSHSHLDHRGGLKALQGALSSVPIYSPLLEPDHRPCIQGNQWRWQGLTFSVIWPPVQVREAGNNDSCVVRVDDGRYRVLLTGDLEREDEAMLLRTQRDKLAADILQVPHHGSTTSSSPPFLRAVDAQAVLSSNSRYNPWRLPAVSVVRRYRQMGYRWHDTAVGGQLSVRFFNEGIEMLRYRGEISPRWYHQWFGANRDNE</sequence>
<proteinExistence type="predicted"/>